<feature type="region of interest" description="Disordered" evidence="1">
    <location>
        <begin position="1"/>
        <end position="40"/>
    </location>
</feature>
<evidence type="ECO:0000313" key="3">
    <source>
        <dbReference type="Proteomes" id="UP000821853"/>
    </source>
</evidence>
<proteinExistence type="predicted"/>
<dbReference type="EMBL" id="JABSTR010000002">
    <property type="protein sequence ID" value="KAH9364367.1"/>
    <property type="molecule type" value="Genomic_DNA"/>
</dbReference>
<dbReference type="AlphaFoldDB" id="A0A9J6FNF3"/>
<reference evidence="2 3" key="1">
    <citation type="journal article" date="2020" name="Cell">
        <title>Large-Scale Comparative Analyses of Tick Genomes Elucidate Their Genetic Diversity and Vector Capacities.</title>
        <authorList>
            <consortium name="Tick Genome and Microbiome Consortium (TIGMIC)"/>
            <person name="Jia N."/>
            <person name="Wang J."/>
            <person name="Shi W."/>
            <person name="Du L."/>
            <person name="Sun Y."/>
            <person name="Zhan W."/>
            <person name="Jiang J.F."/>
            <person name="Wang Q."/>
            <person name="Zhang B."/>
            <person name="Ji P."/>
            <person name="Bell-Sakyi L."/>
            <person name="Cui X.M."/>
            <person name="Yuan T.T."/>
            <person name="Jiang B.G."/>
            <person name="Yang W.F."/>
            <person name="Lam T.T."/>
            <person name="Chang Q.C."/>
            <person name="Ding S.J."/>
            <person name="Wang X.J."/>
            <person name="Zhu J.G."/>
            <person name="Ruan X.D."/>
            <person name="Zhao L."/>
            <person name="Wei J.T."/>
            <person name="Ye R.Z."/>
            <person name="Que T.C."/>
            <person name="Du C.H."/>
            <person name="Zhou Y.H."/>
            <person name="Cheng J.X."/>
            <person name="Dai P.F."/>
            <person name="Guo W.B."/>
            <person name="Han X.H."/>
            <person name="Huang E.J."/>
            <person name="Li L.F."/>
            <person name="Wei W."/>
            <person name="Gao Y.C."/>
            <person name="Liu J.Z."/>
            <person name="Shao H.Z."/>
            <person name="Wang X."/>
            <person name="Wang C.C."/>
            <person name="Yang T.C."/>
            <person name="Huo Q.B."/>
            <person name="Li W."/>
            <person name="Chen H.Y."/>
            <person name="Chen S.E."/>
            <person name="Zhou L.G."/>
            <person name="Ni X.B."/>
            <person name="Tian J.H."/>
            <person name="Sheng Y."/>
            <person name="Liu T."/>
            <person name="Pan Y.S."/>
            <person name="Xia L.Y."/>
            <person name="Li J."/>
            <person name="Zhao F."/>
            <person name="Cao W.C."/>
        </authorList>
    </citation>
    <scope>NUCLEOTIDE SEQUENCE [LARGE SCALE GENOMIC DNA]</scope>
    <source>
        <strain evidence="2">HaeL-2018</strain>
    </source>
</reference>
<evidence type="ECO:0000256" key="1">
    <source>
        <dbReference type="SAM" id="MobiDB-lite"/>
    </source>
</evidence>
<keyword evidence="3" id="KW-1185">Reference proteome</keyword>
<protein>
    <submittedName>
        <fullName evidence="2">Uncharacterized protein</fullName>
    </submittedName>
</protein>
<organism evidence="2 3">
    <name type="scientific">Haemaphysalis longicornis</name>
    <name type="common">Bush tick</name>
    <dbReference type="NCBI Taxonomy" id="44386"/>
    <lineage>
        <taxon>Eukaryota</taxon>
        <taxon>Metazoa</taxon>
        <taxon>Ecdysozoa</taxon>
        <taxon>Arthropoda</taxon>
        <taxon>Chelicerata</taxon>
        <taxon>Arachnida</taxon>
        <taxon>Acari</taxon>
        <taxon>Parasitiformes</taxon>
        <taxon>Ixodida</taxon>
        <taxon>Ixodoidea</taxon>
        <taxon>Ixodidae</taxon>
        <taxon>Haemaphysalinae</taxon>
        <taxon>Haemaphysalis</taxon>
    </lineage>
</organism>
<dbReference type="Proteomes" id="UP000821853">
    <property type="component" value="Chromosome 10"/>
</dbReference>
<gene>
    <name evidence="2" type="ORF">HPB48_017028</name>
</gene>
<name>A0A9J6FNF3_HAELO</name>
<comment type="caution">
    <text evidence="2">The sequence shown here is derived from an EMBL/GenBank/DDBJ whole genome shotgun (WGS) entry which is preliminary data.</text>
</comment>
<accession>A0A9J6FNF3</accession>
<sequence>MFPKTSQPSARVADSRRETNSSITTYPGPKTGAQMHKPTGNDRRLLEIKSKLLKAARMPELPREDIRIIMRPRAGLAVSGASGVEVSRAIAAAANVSGEAKQTSSAPTSPKIL</sequence>
<dbReference type="VEuPathDB" id="VectorBase:HLOH_043790"/>
<evidence type="ECO:0000313" key="2">
    <source>
        <dbReference type="EMBL" id="KAH9364367.1"/>
    </source>
</evidence>